<dbReference type="STRING" id="452084.AR438_03480"/>
<dbReference type="OrthoDB" id="1449621at2"/>
<dbReference type="Proteomes" id="UP000548067">
    <property type="component" value="Unassembled WGS sequence"/>
</dbReference>
<evidence type="ECO:0000313" key="2">
    <source>
        <dbReference type="EMBL" id="NMR33786.1"/>
    </source>
</evidence>
<reference evidence="2 4" key="2">
    <citation type="submission" date="2020-04" db="EMBL/GenBank/DDBJ databases">
        <title>Genome analysis and antimicrobial resistance characteristics of Chryseobacterium aquaticum isolated from farmed salmonids.</title>
        <authorList>
            <person name="Saticioglu I.B."/>
            <person name="Duman M."/>
            <person name="Altun S."/>
        </authorList>
    </citation>
    <scope>NUCLEOTIDE SEQUENCE [LARGE SCALE GENOMIC DNA]</scope>
    <source>
        <strain evidence="2 4">C-174</strain>
    </source>
</reference>
<dbReference type="AlphaFoldDB" id="A0A0Q3HWP2"/>
<accession>A0A0Q3HWP2</accession>
<evidence type="ECO:0000313" key="3">
    <source>
        <dbReference type="Proteomes" id="UP000051682"/>
    </source>
</evidence>
<organism evidence="1 3">
    <name type="scientific">Chryseobacterium aquaticum</name>
    <dbReference type="NCBI Taxonomy" id="452084"/>
    <lineage>
        <taxon>Bacteria</taxon>
        <taxon>Pseudomonadati</taxon>
        <taxon>Bacteroidota</taxon>
        <taxon>Flavobacteriia</taxon>
        <taxon>Flavobacteriales</taxon>
        <taxon>Weeksellaceae</taxon>
        <taxon>Chryseobacterium group</taxon>
        <taxon>Chryseobacterium</taxon>
    </lineage>
</organism>
<gene>
    <name evidence="1" type="ORF">AR438_03480</name>
    <name evidence="2" type="ORF">HIO71_06135</name>
</gene>
<proteinExistence type="predicted"/>
<dbReference type="RefSeq" id="WP_050378172.1">
    <property type="nucleotide sequence ID" value="NZ_JABCJF010000002.1"/>
</dbReference>
<sequence length="95" mass="10827">MGILTLAIFVNFTVLPSLAVIFDWDLYTLSNVIVEEEVKTNITTLNEKFPPKPYKCTDYILLKINTEAKKNKFVQRDVSIHLDPSISIFSPPPEV</sequence>
<keyword evidence="3" id="KW-1185">Reference proteome</keyword>
<comment type="caution">
    <text evidence="1">The sequence shown here is derived from an EMBL/GenBank/DDBJ whole genome shotgun (WGS) entry which is preliminary data.</text>
</comment>
<reference evidence="1 3" key="1">
    <citation type="submission" date="2015-10" db="EMBL/GenBank/DDBJ databases">
        <title>Chryseobacterium aquaticum genome.</title>
        <authorList>
            <person name="Newman J.D."/>
            <person name="Ferguson M.B."/>
            <person name="Miller J.R."/>
        </authorList>
    </citation>
    <scope>NUCLEOTIDE SEQUENCE [LARGE SCALE GENOMIC DNA]</scope>
    <source>
        <strain evidence="1 3">KCTC 12483</strain>
    </source>
</reference>
<dbReference type="EMBL" id="LLYZ01000002">
    <property type="protein sequence ID" value="KQK27279.1"/>
    <property type="molecule type" value="Genomic_DNA"/>
</dbReference>
<dbReference type="EMBL" id="JABCJF010000002">
    <property type="protein sequence ID" value="NMR33786.1"/>
    <property type="molecule type" value="Genomic_DNA"/>
</dbReference>
<evidence type="ECO:0000313" key="4">
    <source>
        <dbReference type="Proteomes" id="UP000548067"/>
    </source>
</evidence>
<evidence type="ECO:0000313" key="1">
    <source>
        <dbReference type="EMBL" id="KQK27279.1"/>
    </source>
</evidence>
<name>A0A0Q3HWP2_9FLAO</name>
<dbReference type="Proteomes" id="UP000051682">
    <property type="component" value="Unassembled WGS sequence"/>
</dbReference>
<protein>
    <submittedName>
        <fullName evidence="1">Uncharacterized protein</fullName>
    </submittedName>
</protein>